<feature type="transmembrane region" description="Helical" evidence="1">
    <location>
        <begin position="21"/>
        <end position="40"/>
    </location>
</feature>
<comment type="caution">
    <text evidence="2">The sequence shown here is derived from an EMBL/GenBank/DDBJ whole genome shotgun (WGS) entry which is preliminary data.</text>
</comment>
<dbReference type="EMBL" id="QSJS01000004">
    <property type="protein sequence ID" value="RHD96598.1"/>
    <property type="molecule type" value="Genomic_DNA"/>
</dbReference>
<dbReference type="Proteomes" id="UP000283297">
    <property type="component" value="Unassembled WGS sequence"/>
</dbReference>
<feature type="transmembrane region" description="Helical" evidence="1">
    <location>
        <begin position="143"/>
        <end position="169"/>
    </location>
</feature>
<keyword evidence="1" id="KW-1133">Transmembrane helix</keyword>
<accession>A0A414I020</accession>
<dbReference type="Proteomes" id="UP000284835">
    <property type="component" value="Unassembled WGS sequence"/>
</dbReference>
<evidence type="ECO:0008006" key="6">
    <source>
        <dbReference type="Google" id="ProtNLM"/>
    </source>
</evidence>
<feature type="transmembrane region" description="Helical" evidence="1">
    <location>
        <begin position="109"/>
        <end position="131"/>
    </location>
</feature>
<reference evidence="4 5" key="1">
    <citation type="submission" date="2018-08" db="EMBL/GenBank/DDBJ databases">
        <title>A genome reference for cultivated species of the human gut microbiota.</title>
        <authorList>
            <person name="Zou Y."/>
            <person name="Xue W."/>
            <person name="Luo G."/>
        </authorList>
    </citation>
    <scope>NUCLEOTIDE SEQUENCE [LARGE SCALE GENOMIC DNA]</scope>
    <source>
        <strain evidence="3 4">AF38-24</strain>
        <strain evidence="2 5">AM30-13AC</strain>
    </source>
</reference>
<dbReference type="PANTHER" id="PTHR36832">
    <property type="entry name" value="SLR1174 PROTEIN-RELATED"/>
    <property type="match status" value="1"/>
</dbReference>
<feature type="transmembrane region" description="Helical" evidence="1">
    <location>
        <begin position="52"/>
        <end position="71"/>
    </location>
</feature>
<dbReference type="AlphaFoldDB" id="A0A414I020"/>
<evidence type="ECO:0000313" key="2">
    <source>
        <dbReference type="EMBL" id="RHD96598.1"/>
    </source>
</evidence>
<evidence type="ECO:0000256" key="1">
    <source>
        <dbReference type="SAM" id="Phobius"/>
    </source>
</evidence>
<proteinExistence type="predicted"/>
<dbReference type="RefSeq" id="WP_118083625.1">
    <property type="nucleotide sequence ID" value="NZ_QRON01000006.1"/>
</dbReference>
<evidence type="ECO:0000313" key="4">
    <source>
        <dbReference type="Proteomes" id="UP000283297"/>
    </source>
</evidence>
<protein>
    <recommendedName>
        <fullName evidence="6">ABC transporter permease</fullName>
    </recommendedName>
</protein>
<feature type="transmembrane region" description="Helical" evidence="1">
    <location>
        <begin position="233"/>
        <end position="251"/>
    </location>
</feature>
<gene>
    <name evidence="3" type="ORF">DW028_10435</name>
    <name evidence="2" type="ORF">DW775_04455</name>
</gene>
<keyword evidence="1" id="KW-0812">Transmembrane</keyword>
<dbReference type="Pfam" id="PF06182">
    <property type="entry name" value="ABC2_membrane_6"/>
    <property type="match status" value="1"/>
</dbReference>
<name>A0A414I020_9FIRM</name>
<feature type="transmembrane region" description="Helical" evidence="1">
    <location>
        <begin position="181"/>
        <end position="197"/>
    </location>
</feature>
<evidence type="ECO:0000313" key="5">
    <source>
        <dbReference type="Proteomes" id="UP000284835"/>
    </source>
</evidence>
<dbReference type="PANTHER" id="PTHR36832:SF1">
    <property type="entry name" value="SLR1174 PROTEIN"/>
    <property type="match status" value="1"/>
</dbReference>
<organism evidence="2 5">
    <name type="scientific">Agathobacter rectalis</name>
    <dbReference type="NCBI Taxonomy" id="39491"/>
    <lineage>
        <taxon>Bacteria</taxon>
        <taxon>Bacillati</taxon>
        <taxon>Bacillota</taxon>
        <taxon>Clostridia</taxon>
        <taxon>Lachnospirales</taxon>
        <taxon>Lachnospiraceae</taxon>
        <taxon>Agathobacter</taxon>
    </lineage>
</organism>
<keyword evidence="1" id="KW-0472">Membrane</keyword>
<dbReference type="InterPro" id="IPR010390">
    <property type="entry name" value="ABC-2_transporter-like"/>
</dbReference>
<sequence length="263" mass="30379">MKYLFFLKRALKNNTIYRFDYFLGCLNVCIQIFISCEIWKALYITNHVSGKVSLNVVLTSFIINLGLSNIYSIDDLTVQRKFCDGTIICELLKPINYRIYLLADTVGNILFKLLFNLIPCSAIMIIVYRNYFIFCINPCSLCVFFLSIILGFMVLWEISSIVQMLCFWIVNVWSISTIKDVFINVLAGTILPVWYLPEAIQNIIKYTPFAAIYITPLKIYLNQMGTKQQIEALLMQLIWIIILALFGNLLWHMGKKKLVVQGG</sequence>
<dbReference type="EMBL" id="QRON01000006">
    <property type="protein sequence ID" value="RHL27950.1"/>
    <property type="molecule type" value="Genomic_DNA"/>
</dbReference>
<evidence type="ECO:0000313" key="3">
    <source>
        <dbReference type="EMBL" id="RHL27950.1"/>
    </source>
</evidence>